<name>A0ACA9PJU9_9GLOM</name>
<keyword evidence="2" id="KW-1185">Reference proteome</keyword>
<accession>A0ACA9PJU9</accession>
<dbReference type="Proteomes" id="UP000789920">
    <property type="component" value="Unassembled WGS sequence"/>
</dbReference>
<protein>
    <submittedName>
        <fullName evidence="1">23216_t:CDS:1</fullName>
    </submittedName>
</protein>
<sequence>NNINFNYLTEESIQLIQEQEVLQVACKQQDNEECEYKNEEFEYDKRNNYIIQQLNTGYQKNDGIVINKLVETYNHTLASYRKEFAPSLRSLSQEVLDNIKFFTQKYSFGANA</sequence>
<gene>
    <name evidence="1" type="ORF">RPERSI_LOCUS10174</name>
</gene>
<feature type="non-terminal residue" evidence="1">
    <location>
        <position position="1"/>
    </location>
</feature>
<proteinExistence type="predicted"/>
<evidence type="ECO:0000313" key="2">
    <source>
        <dbReference type="Proteomes" id="UP000789920"/>
    </source>
</evidence>
<dbReference type="EMBL" id="CAJVQC010019901">
    <property type="protein sequence ID" value="CAG8704427.1"/>
    <property type="molecule type" value="Genomic_DNA"/>
</dbReference>
<evidence type="ECO:0000313" key="1">
    <source>
        <dbReference type="EMBL" id="CAG8704427.1"/>
    </source>
</evidence>
<organism evidence="1 2">
    <name type="scientific">Racocetra persica</name>
    <dbReference type="NCBI Taxonomy" id="160502"/>
    <lineage>
        <taxon>Eukaryota</taxon>
        <taxon>Fungi</taxon>
        <taxon>Fungi incertae sedis</taxon>
        <taxon>Mucoromycota</taxon>
        <taxon>Glomeromycotina</taxon>
        <taxon>Glomeromycetes</taxon>
        <taxon>Diversisporales</taxon>
        <taxon>Gigasporaceae</taxon>
        <taxon>Racocetra</taxon>
    </lineage>
</organism>
<reference evidence="1" key="1">
    <citation type="submission" date="2021-06" db="EMBL/GenBank/DDBJ databases">
        <authorList>
            <person name="Kallberg Y."/>
            <person name="Tangrot J."/>
            <person name="Rosling A."/>
        </authorList>
    </citation>
    <scope>NUCLEOTIDE SEQUENCE</scope>
    <source>
        <strain evidence="1">MA461A</strain>
    </source>
</reference>
<comment type="caution">
    <text evidence="1">The sequence shown here is derived from an EMBL/GenBank/DDBJ whole genome shotgun (WGS) entry which is preliminary data.</text>
</comment>